<proteinExistence type="predicted"/>
<protein>
    <submittedName>
        <fullName evidence="2">Uncharacterized protein</fullName>
    </submittedName>
</protein>
<accession>A0A0B7BY46</accession>
<feature type="non-terminal residue" evidence="2">
    <location>
        <position position="1"/>
    </location>
</feature>
<organism evidence="2">
    <name type="scientific">Arion vulgaris</name>
    <dbReference type="NCBI Taxonomy" id="1028688"/>
    <lineage>
        <taxon>Eukaryota</taxon>
        <taxon>Metazoa</taxon>
        <taxon>Spiralia</taxon>
        <taxon>Lophotrochozoa</taxon>
        <taxon>Mollusca</taxon>
        <taxon>Gastropoda</taxon>
        <taxon>Heterobranchia</taxon>
        <taxon>Euthyneura</taxon>
        <taxon>Panpulmonata</taxon>
        <taxon>Eupulmonata</taxon>
        <taxon>Stylommatophora</taxon>
        <taxon>Helicina</taxon>
        <taxon>Arionoidea</taxon>
        <taxon>Arionidae</taxon>
        <taxon>Arion</taxon>
    </lineage>
</organism>
<feature type="region of interest" description="Disordered" evidence="1">
    <location>
        <begin position="1"/>
        <end position="33"/>
    </location>
</feature>
<evidence type="ECO:0000313" key="2">
    <source>
        <dbReference type="EMBL" id="CEK97301.1"/>
    </source>
</evidence>
<feature type="non-terminal residue" evidence="2">
    <location>
        <position position="117"/>
    </location>
</feature>
<gene>
    <name evidence="2" type="primary">ORF215364</name>
</gene>
<evidence type="ECO:0000256" key="1">
    <source>
        <dbReference type="SAM" id="MobiDB-lite"/>
    </source>
</evidence>
<reference evidence="2" key="1">
    <citation type="submission" date="2014-12" db="EMBL/GenBank/DDBJ databases">
        <title>Insight into the proteome of Arion vulgaris.</title>
        <authorList>
            <person name="Aradska J."/>
            <person name="Bulat T."/>
            <person name="Smidak R."/>
            <person name="Sarate P."/>
            <person name="Gangsoo J."/>
            <person name="Sialana F."/>
            <person name="Bilban M."/>
            <person name="Lubec G."/>
        </authorList>
    </citation>
    <scope>NUCLEOTIDE SEQUENCE</scope>
    <source>
        <tissue evidence="2">Skin</tissue>
    </source>
</reference>
<dbReference type="AlphaFoldDB" id="A0A0B7BY46"/>
<dbReference type="EMBL" id="HACG01050436">
    <property type="protein sequence ID" value="CEK97301.1"/>
    <property type="molecule type" value="Transcribed_RNA"/>
</dbReference>
<sequence length="117" mass="13018">PVQDITAYQKDSPSVPQDTELANKDKNSFTNNLPLNHEKEKVFSTSSETKLIETLSQKQINFITSNTPVEITTKNTSLEMSKTDEETSFQTTVVDILTTTETSTNATTQNVEKVETS</sequence>
<name>A0A0B7BY46_9EUPU</name>